<reference evidence="2 3" key="1">
    <citation type="submission" date="2019-03" db="EMBL/GenBank/DDBJ databases">
        <title>Rhodosporidium diobovatum UCD-FST 08-225 genome sequencing, assembly, and annotation.</title>
        <authorList>
            <person name="Fakankun I.U."/>
            <person name="Fristensky B."/>
            <person name="Levin D.B."/>
        </authorList>
    </citation>
    <scope>NUCLEOTIDE SEQUENCE [LARGE SCALE GENOMIC DNA]</scope>
    <source>
        <strain evidence="2 3">UCD-FST 08-225</strain>
    </source>
</reference>
<feature type="region of interest" description="Disordered" evidence="1">
    <location>
        <begin position="1"/>
        <end position="126"/>
    </location>
</feature>
<evidence type="ECO:0008006" key="4">
    <source>
        <dbReference type="Google" id="ProtNLM"/>
    </source>
</evidence>
<accession>A0A5C5FUY2</accession>
<dbReference type="Proteomes" id="UP000311382">
    <property type="component" value="Unassembled WGS sequence"/>
</dbReference>
<feature type="compositionally biased region" description="Basic and acidic residues" evidence="1">
    <location>
        <begin position="147"/>
        <end position="162"/>
    </location>
</feature>
<feature type="region of interest" description="Disordered" evidence="1">
    <location>
        <begin position="142"/>
        <end position="380"/>
    </location>
</feature>
<feature type="compositionally biased region" description="Basic and acidic residues" evidence="1">
    <location>
        <begin position="331"/>
        <end position="340"/>
    </location>
</feature>
<feature type="compositionally biased region" description="Low complexity" evidence="1">
    <location>
        <begin position="458"/>
        <end position="467"/>
    </location>
</feature>
<sequence>MQKSASADAPRPRARTPASGGAALRERPQSMLWGSTSAIAATRAANEPPRPTSPSPTRWRRPLLPTRGGSASAALSDGAATARRGHGHGHGHGRSTSLGSVLTLARGARAPTTAEVAREPPQQLPPLRKKTSLAAMKTLLAASTGGKDGDHPRATGKERAAETETVTDEELAAWREAGRAKRAGNKSLGSRVELGERMGETGEGVAAGEEEDEVLIIRSRGSGDKVDTAPGFSPTRLPYGMDAPPFSSLIPSPSHSPRPASPPASSRRSSNAPSIAFSPSRRPSDGSVLVSVSRRPSDSPAPVAPAARPKTPTPRLDPGALNVLEFVAVDEGGKGDEEIPLRFPQTSGAEPEGGLAPSAISSFPPPLRRSSSSTSSRLSLGSEEGMVLSLLDGDGDASALLFPSSPQLGGTSPVPGARPLIAPKPAPESSLPPSMQHLFATPGAPRRPGSAAGGGQGAPLSSPSRRAAAPAPIRTIVYGFTDDLNRILAHLKALSTRAAARGDPTMIRTLIESFNRRIQATSQQAIKNTLTAQRRGFRFLMRKIYYGEGYGHGL</sequence>
<feature type="compositionally biased region" description="Low complexity" evidence="1">
    <location>
        <begin position="62"/>
        <end position="82"/>
    </location>
</feature>
<keyword evidence="3" id="KW-1185">Reference proteome</keyword>
<organism evidence="2 3">
    <name type="scientific">Rhodotorula diobovata</name>
    <dbReference type="NCBI Taxonomy" id="5288"/>
    <lineage>
        <taxon>Eukaryota</taxon>
        <taxon>Fungi</taxon>
        <taxon>Dikarya</taxon>
        <taxon>Basidiomycota</taxon>
        <taxon>Pucciniomycotina</taxon>
        <taxon>Microbotryomycetes</taxon>
        <taxon>Sporidiobolales</taxon>
        <taxon>Sporidiobolaceae</taxon>
        <taxon>Rhodotorula</taxon>
    </lineage>
</organism>
<feature type="compositionally biased region" description="Basic residues" evidence="1">
    <location>
        <begin position="83"/>
        <end position="93"/>
    </location>
</feature>
<proteinExistence type="predicted"/>
<name>A0A5C5FUY2_9BASI</name>
<feature type="compositionally biased region" description="Low complexity" evidence="1">
    <location>
        <begin position="1"/>
        <end position="23"/>
    </location>
</feature>
<feature type="region of interest" description="Disordered" evidence="1">
    <location>
        <begin position="407"/>
        <end position="467"/>
    </location>
</feature>
<feature type="compositionally biased region" description="Low complexity" evidence="1">
    <location>
        <begin position="288"/>
        <end position="314"/>
    </location>
</feature>
<dbReference type="EMBL" id="SOZI01000061">
    <property type="protein sequence ID" value="TNY20643.1"/>
    <property type="molecule type" value="Genomic_DNA"/>
</dbReference>
<dbReference type="AlphaFoldDB" id="A0A5C5FUY2"/>
<evidence type="ECO:0000256" key="1">
    <source>
        <dbReference type="SAM" id="MobiDB-lite"/>
    </source>
</evidence>
<protein>
    <recommendedName>
        <fullName evidence="4">Proteophosphoglycan ppg4</fullName>
    </recommendedName>
</protein>
<feature type="compositionally biased region" description="Low complexity" evidence="1">
    <location>
        <begin position="368"/>
        <end position="380"/>
    </location>
</feature>
<gene>
    <name evidence="2" type="ORF">DMC30DRAFT_416764</name>
</gene>
<evidence type="ECO:0000313" key="3">
    <source>
        <dbReference type="Proteomes" id="UP000311382"/>
    </source>
</evidence>
<comment type="caution">
    <text evidence="2">The sequence shown here is derived from an EMBL/GenBank/DDBJ whole genome shotgun (WGS) entry which is preliminary data.</text>
</comment>
<evidence type="ECO:0000313" key="2">
    <source>
        <dbReference type="EMBL" id="TNY20643.1"/>
    </source>
</evidence>
<feature type="compositionally biased region" description="Low complexity" evidence="1">
    <location>
        <begin position="263"/>
        <end position="274"/>
    </location>
</feature>